<dbReference type="GO" id="GO:0006289">
    <property type="term" value="P:nucleotide-excision repair"/>
    <property type="evidence" value="ECO:0007669"/>
    <property type="project" value="InterPro"/>
</dbReference>
<keyword evidence="2" id="KW-0067">ATP-binding</keyword>
<dbReference type="SUPFAM" id="SSF52540">
    <property type="entry name" value="P-loop containing nucleoside triphosphate hydrolases"/>
    <property type="match status" value="1"/>
</dbReference>
<protein>
    <submittedName>
        <fullName evidence="4">Transcription-repair coupling factor</fullName>
    </submittedName>
</protein>
<dbReference type="InterPro" id="IPR027417">
    <property type="entry name" value="P-loop_NTPase"/>
</dbReference>
<dbReference type="EMBL" id="AJWY01008046">
    <property type="protein sequence ID" value="EKC62297.1"/>
    <property type="molecule type" value="Genomic_DNA"/>
</dbReference>
<dbReference type="GO" id="GO:0016887">
    <property type="term" value="F:ATP hydrolysis activity"/>
    <property type="evidence" value="ECO:0007669"/>
    <property type="project" value="InterPro"/>
</dbReference>
<dbReference type="GO" id="GO:0005524">
    <property type="term" value="F:ATP binding"/>
    <property type="evidence" value="ECO:0007669"/>
    <property type="project" value="UniProtKB-KW"/>
</dbReference>
<feature type="domain" description="UvrB interaction" evidence="3">
    <location>
        <begin position="12"/>
        <end position="97"/>
    </location>
</feature>
<feature type="non-terminal residue" evidence="4">
    <location>
        <position position="1"/>
    </location>
</feature>
<dbReference type="GO" id="GO:0003677">
    <property type="term" value="F:DNA binding"/>
    <property type="evidence" value="ECO:0007669"/>
    <property type="project" value="InterPro"/>
</dbReference>
<feature type="non-terminal residue" evidence="4">
    <location>
        <position position="166"/>
    </location>
</feature>
<reference evidence="4" key="1">
    <citation type="journal article" date="2013" name="Environ. Microbiol.">
        <title>Microbiota from the distal guts of lean and obese adolescents exhibit partial functional redundancy besides clear differences in community structure.</title>
        <authorList>
            <person name="Ferrer M."/>
            <person name="Ruiz A."/>
            <person name="Lanza F."/>
            <person name="Haange S.B."/>
            <person name="Oberbach A."/>
            <person name="Till H."/>
            <person name="Bargiela R."/>
            <person name="Campoy C."/>
            <person name="Segura M.T."/>
            <person name="Richter M."/>
            <person name="von Bergen M."/>
            <person name="Seifert J."/>
            <person name="Suarez A."/>
        </authorList>
    </citation>
    <scope>NUCLEOTIDE SEQUENCE</scope>
</reference>
<dbReference type="AlphaFoldDB" id="K1SNS9"/>
<accession>K1SNS9</accession>
<evidence type="ECO:0000256" key="1">
    <source>
        <dbReference type="ARBA" id="ARBA00022741"/>
    </source>
</evidence>
<keyword evidence="1" id="KW-0547">Nucleotide-binding</keyword>
<dbReference type="PANTHER" id="PTHR24029">
    <property type="entry name" value="UVRABC SYSTEM PROTEIN B"/>
    <property type="match status" value="1"/>
</dbReference>
<comment type="caution">
    <text evidence="4">The sequence shown here is derived from an EMBL/GenBank/DDBJ whole genome shotgun (WGS) entry which is preliminary data.</text>
</comment>
<dbReference type="GO" id="GO:0009380">
    <property type="term" value="C:excinuclease repair complex"/>
    <property type="evidence" value="ECO:0007669"/>
    <property type="project" value="InterPro"/>
</dbReference>
<sequence length="166" mass="18785">VVSRKELSDKTLKLNVGEKVDTTFITDVLHSYGFEYVDYVYEPGQYAVRGSIIDVFSFASEYPYRIDFFGDEVESIRTFEVESQLSREKKEGVSIVPDLAVTGDVTTSFLDFIPKETTLAMRDFLWLRERIQVVHDEALTPQAIAVQEVEENGGITLEGKLIDGSE</sequence>
<evidence type="ECO:0000259" key="3">
    <source>
        <dbReference type="Pfam" id="PF17757"/>
    </source>
</evidence>
<name>K1SNS9_9ZZZZ</name>
<organism evidence="4">
    <name type="scientific">human gut metagenome</name>
    <dbReference type="NCBI Taxonomy" id="408170"/>
    <lineage>
        <taxon>unclassified sequences</taxon>
        <taxon>metagenomes</taxon>
        <taxon>organismal metagenomes</taxon>
    </lineage>
</organism>
<dbReference type="Gene3D" id="3.40.50.11180">
    <property type="match status" value="1"/>
</dbReference>
<dbReference type="InterPro" id="IPR041471">
    <property type="entry name" value="UvrB_inter"/>
</dbReference>
<dbReference type="Pfam" id="PF17757">
    <property type="entry name" value="UvrB_inter"/>
    <property type="match status" value="1"/>
</dbReference>
<evidence type="ECO:0000313" key="4">
    <source>
        <dbReference type="EMBL" id="EKC62297.1"/>
    </source>
</evidence>
<gene>
    <name evidence="4" type="ORF">LEA_11913</name>
</gene>
<dbReference type="PANTHER" id="PTHR24029:SF1">
    <property type="entry name" value="TRANSCRIPTION-REPAIR-COUPLING FACTOR"/>
    <property type="match status" value="1"/>
</dbReference>
<dbReference type="Gene3D" id="3.30.2060.10">
    <property type="entry name" value="Penicillin-binding protein 1b domain"/>
    <property type="match status" value="1"/>
</dbReference>
<proteinExistence type="predicted"/>
<dbReference type="InterPro" id="IPR004807">
    <property type="entry name" value="UvrB"/>
</dbReference>
<evidence type="ECO:0000256" key="2">
    <source>
        <dbReference type="ARBA" id="ARBA00022840"/>
    </source>
</evidence>